<reference evidence="1 2" key="1">
    <citation type="journal article" date="2020" name="mSystems">
        <title>Defining Genomic and Predicted Metabolic Features of the Acetobacterium Genus.</title>
        <authorList>
            <person name="Ross D.E."/>
            <person name="Marshall C.W."/>
            <person name="Gulliver D."/>
            <person name="May H.D."/>
            <person name="Norman R.S."/>
        </authorList>
    </citation>
    <scope>NUCLEOTIDE SEQUENCE [LARGE SCALE GENOMIC DNA]</scope>
    <source>
        <strain evidence="1 2">DSM 4132</strain>
    </source>
</reference>
<comment type="caution">
    <text evidence="1">The sequence shown here is derived from an EMBL/GenBank/DDBJ whole genome shotgun (WGS) entry which is preliminary data.</text>
</comment>
<accession>A0ABR6Z221</accession>
<gene>
    <name evidence="1" type="ORF">GH811_18240</name>
</gene>
<protein>
    <submittedName>
        <fullName evidence="1">Uncharacterized protein</fullName>
    </submittedName>
</protein>
<sequence>MNNQCDCKGCTHNRDGQCLDKRLLSDPNKQTGCLKPAIRLEQEVEK</sequence>
<proteinExistence type="predicted"/>
<evidence type="ECO:0000313" key="1">
    <source>
        <dbReference type="EMBL" id="MBC3901542.1"/>
    </source>
</evidence>
<dbReference type="Proteomes" id="UP000622405">
    <property type="component" value="Unassembled WGS sequence"/>
</dbReference>
<name>A0ABR6Z221_9FIRM</name>
<dbReference type="EMBL" id="WJBE01000031">
    <property type="protein sequence ID" value="MBC3901542.1"/>
    <property type="molecule type" value="Genomic_DNA"/>
</dbReference>
<organism evidence="1 2">
    <name type="scientific">Acetobacterium malicum</name>
    <dbReference type="NCBI Taxonomy" id="52692"/>
    <lineage>
        <taxon>Bacteria</taxon>
        <taxon>Bacillati</taxon>
        <taxon>Bacillota</taxon>
        <taxon>Clostridia</taxon>
        <taxon>Eubacteriales</taxon>
        <taxon>Eubacteriaceae</taxon>
        <taxon>Acetobacterium</taxon>
    </lineage>
</organism>
<evidence type="ECO:0000313" key="2">
    <source>
        <dbReference type="Proteomes" id="UP000622405"/>
    </source>
</evidence>
<dbReference type="RefSeq" id="WP_186895574.1">
    <property type="nucleotide sequence ID" value="NZ_WJBE01000031.1"/>
</dbReference>
<keyword evidence="2" id="KW-1185">Reference proteome</keyword>